<dbReference type="PRINTS" id="PR00039">
    <property type="entry name" value="HTHLYSR"/>
</dbReference>
<feature type="domain" description="HTH lysR-type" evidence="5">
    <location>
        <begin position="1"/>
        <end position="58"/>
    </location>
</feature>
<dbReference type="AlphaFoldDB" id="A0AAJ5QP04"/>
<dbReference type="InterPro" id="IPR005119">
    <property type="entry name" value="LysR_subst-bd"/>
</dbReference>
<dbReference type="SUPFAM" id="SSF46785">
    <property type="entry name" value="Winged helix' DNA-binding domain"/>
    <property type="match status" value="1"/>
</dbReference>
<evidence type="ECO:0000313" key="6">
    <source>
        <dbReference type="EMBL" id="WBG93475.1"/>
    </source>
</evidence>
<dbReference type="InterPro" id="IPR000847">
    <property type="entry name" value="LysR_HTH_N"/>
</dbReference>
<reference evidence="6 7" key="1">
    <citation type="journal article" date="2022" name="J Glob Antimicrob Resist">
        <title>First complete genome of a multidrug resistant strain of the novel human pathogen Kalamiella piersonii (GABEKP28) identified in human saliva.</title>
        <authorList>
            <person name="McDonagh F."/>
            <person name="Singh N.K."/>
            <person name="Venkateswaran K."/>
            <person name="Lonappan A.M."/>
            <person name="Hallahan B."/>
            <person name="Tuohy A."/>
            <person name="Burke L."/>
            <person name="Kovarova A."/>
            <person name="Miliotis G."/>
        </authorList>
    </citation>
    <scope>NUCLEOTIDE SEQUENCE [LARGE SCALE GENOMIC DNA]</scope>
    <source>
        <strain evidence="6 7">GABEKP28</strain>
    </source>
</reference>
<evidence type="ECO:0000256" key="3">
    <source>
        <dbReference type="ARBA" id="ARBA00023125"/>
    </source>
</evidence>
<sequence length="307" mass="34011">MELRHLRYFVAVAETLHFTRAAEMLGISQPPLSQQIQRLEHEIGTPLLKRLTRGVELTEAGSAFLPDAIQIVQQADLALEKARGVARGISGQMSLGFASSVAFSEPVFDLIRRFKARYPAMELITREENMALLMQDLREGMLDAAFIRLPCESSRAFNLKVIATERMLIALPANHALSHQHTIALSELSDEALIIFPRDVSPSLYELIVSTCLRAGFNTARFQQAPQITSSLGMVGANCGIALVPASMCCVNNPHIVFREIENNTLFTDIAFAWRRSNTARTVTHLLKLIHETEPVPSGEAQKQPPV</sequence>
<keyword evidence="6" id="KW-0614">Plasmid</keyword>
<dbReference type="Gene3D" id="3.40.190.10">
    <property type="entry name" value="Periplasmic binding protein-like II"/>
    <property type="match status" value="2"/>
</dbReference>
<protein>
    <submittedName>
        <fullName evidence="6">LysR family transcriptional regulator</fullName>
    </submittedName>
</protein>
<dbReference type="GO" id="GO:0003700">
    <property type="term" value="F:DNA-binding transcription factor activity"/>
    <property type="evidence" value="ECO:0007669"/>
    <property type="project" value="InterPro"/>
</dbReference>
<proteinExistence type="inferred from homology"/>
<accession>A0AAJ5QP04</accession>
<dbReference type="Pfam" id="PF00126">
    <property type="entry name" value="HTH_1"/>
    <property type="match status" value="1"/>
</dbReference>
<dbReference type="KEGG" id="kpie:N5580_21185"/>
<comment type="similarity">
    <text evidence="1">Belongs to the LysR transcriptional regulatory family.</text>
</comment>
<keyword evidence="7" id="KW-1185">Reference proteome</keyword>
<evidence type="ECO:0000259" key="5">
    <source>
        <dbReference type="PROSITE" id="PS50931"/>
    </source>
</evidence>
<dbReference type="Pfam" id="PF03466">
    <property type="entry name" value="LysR_substrate"/>
    <property type="match status" value="1"/>
</dbReference>
<dbReference type="InterPro" id="IPR036388">
    <property type="entry name" value="WH-like_DNA-bd_sf"/>
</dbReference>
<dbReference type="EMBL" id="CP104760">
    <property type="protein sequence ID" value="WBG93475.1"/>
    <property type="molecule type" value="Genomic_DNA"/>
</dbReference>
<dbReference type="FunFam" id="1.10.10.10:FF:000001">
    <property type="entry name" value="LysR family transcriptional regulator"/>
    <property type="match status" value="1"/>
</dbReference>
<evidence type="ECO:0000256" key="1">
    <source>
        <dbReference type="ARBA" id="ARBA00009437"/>
    </source>
</evidence>
<dbReference type="InterPro" id="IPR036390">
    <property type="entry name" value="WH_DNA-bd_sf"/>
</dbReference>
<dbReference type="GO" id="GO:0003677">
    <property type="term" value="F:DNA binding"/>
    <property type="evidence" value="ECO:0007669"/>
    <property type="project" value="UniProtKB-KW"/>
</dbReference>
<keyword evidence="2" id="KW-0805">Transcription regulation</keyword>
<dbReference type="PANTHER" id="PTHR30346:SF30">
    <property type="entry name" value="SMALL NEUTRAL PROTEASE REGULATORY PROTEIN"/>
    <property type="match status" value="1"/>
</dbReference>
<dbReference type="Gene3D" id="1.10.10.10">
    <property type="entry name" value="Winged helix-like DNA-binding domain superfamily/Winged helix DNA-binding domain"/>
    <property type="match status" value="1"/>
</dbReference>
<dbReference type="RefSeq" id="WP_269950735.1">
    <property type="nucleotide sequence ID" value="NZ_CP104760.1"/>
</dbReference>
<dbReference type="PROSITE" id="PS50931">
    <property type="entry name" value="HTH_LYSR"/>
    <property type="match status" value="1"/>
</dbReference>
<dbReference type="Proteomes" id="UP001211544">
    <property type="component" value="Plasmid pGABEKP28_2"/>
</dbReference>
<dbReference type="GO" id="GO:0032993">
    <property type="term" value="C:protein-DNA complex"/>
    <property type="evidence" value="ECO:0007669"/>
    <property type="project" value="TreeGrafter"/>
</dbReference>
<evidence type="ECO:0000256" key="4">
    <source>
        <dbReference type="ARBA" id="ARBA00023163"/>
    </source>
</evidence>
<dbReference type="SUPFAM" id="SSF53850">
    <property type="entry name" value="Periplasmic binding protein-like II"/>
    <property type="match status" value="1"/>
</dbReference>
<evidence type="ECO:0000313" key="7">
    <source>
        <dbReference type="Proteomes" id="UP001211544"/>
    </source>
</evidence>
<name>A0AAJ5QP04_9GAMM</name>
<keyword evidence="4" id="KW-0804">Transcription</keyword>
<keyword evidence="3" id="KW-0238">DNA-binding</keyword>
<dbReference type="PANTHER" id="PTHR30346">
    <property type="entry name" value="TRANSCRIPTIONAL DUAL REGULATOR HCAR-RELATED"/>
    <property type="match status" value="1"/>
</dbReference>
<gene>
    <name evidence="6" type="ORF">N5580_21185</name>
</gene>
<organism evidence="6 7">
    <name type="scientific">Pantoea piersonii</name>
    <dbReference type="NCBI Taxonomy" id="2364647"/>
    <lineage>
        <taxon>Bacteria</taxon>
        <taxon>Pseudomonadati</taxon>
        <taxon>Pseudomonadota</taxon>
        <taxon>Gammaproteobacteria</taxon>
        <taxon>Enterobacterales</taxon>
        <taxon>Erwiniaceae</taxon>
        <taxon>Pantoea</taxon>
    </lineage>
</organism>
<geneLocation type="plasmid" evidence="6 7">
    <name>pGABEKP28_2</name>
</geneLocation>
<evidence type="ECO:0000256" key="2">
    <source>
        <dbReference type="ARBA" id="ARBA00023015"/>
    </source>
</evidence>